<organism evidence="1 2">
    <name type="scientific">Pluteus cervinus</name>
    <dbReference type="NCBI Taxonomy" id="181527"/>
    <lineage>
        <taxon>Eukaryota</taxon>
        <taxon>Fungi</taxon>
        <taxon>Dikarya</taxon>
        <taxon>Basidiomycota</taxon>
        <taxon>Agaricomycotina</taxon>
        <taxon>Agaricomycetes</taxon>
        <taxon>Agaricomycetidae</taxon>
        <taxon>Agaricales</taxon>
        <taxon>Pluteineae</taxon>
        <taxon>Pluteaceae</taxon>
        <taxon>Pluteus</taxon>
    </lineage>
</organism>
<protein>
    <submittedName>
        <fullName evidence="1">Uncharacterized protein</fullName>
    </submittedName>
</protein>
<sequence>MMTGGLKPDERHRWERTRKSVDEAYSTSDVGSSGRKGVRVCPKTLHCSSPNRPDGLPDERSLVLKGVDTLRQLLRLLRLLCPRRVRSRVKEPSNKTIFSLVLYRLSDGFFVTMASPQRKTSPRLLHGGQAHCAAVSPPVKQRAGDKNQDKNCAKELEK</sequence>
<keyword evidence="2" id="KW-1185">Reference proteome</keyword>
<dbReference type="EMBL" id="ML208267">
    <property type="protein sequence ID" value="TFK74694.1"/>
    <property type="molecule type" value="Genomic_DNA"/>
</dbReference>
<proteinExistence type="predicted"/>
<dbReference type="Proteomes" id="UP000308600">
    <property type="component" value="Unassembled WGS sequence"/>
</dbReference>
<evidence type="ECO:0000313" key="2">
    <source>
        <dbReference type="Proteomes" id="UP000308600"/>
    </source>
</evidence>
<accession>A0ACD3B9K5</accession>
<name>A0ACD3B9K5_9AGAR</name>
<evidence type="ECO:0000313" key="1">
    <source>
        <dbReference type="EMBL" id="TFK74694.1"/>
    </source>
</evidence>
<gene>
    <name evidence="1" type="ORF">BDN72DRAFT_672423</name>
</gene>
<reference evidence="1 2" key="1">
    <citation type="journal article" date="2019" name="Nat. Ecol. Evol.">
        <title>Megaphylogeny resolves global patterns of mushroom evolution.</title>
        <authorList>
            <person name="Varga T."/>
            <person name="Krizsan K."/>
            <person name="Foldi C."/>
            <person name="Dima B."/>
            <person name="Sanchez-Garcia M."/>
            <person name="Sanchez-Ramirez S."/>
            <person name="Szollosi G.J."/>
            <person name="Szarkandi J.G."/>
            <person name="Papp V."/>
            <person name="Albert L."/>
            <person name="Andreopoulos W."/>
            <person name="Angelini C."/>
            <person name="Antonin V."/>
            <person name="Barry K.W."/>
            <person name="Bougher N.L."/>
            <person name="Buchanan P."/>
            <person name="Buyck B."/>
            <person name="Bense V."/>
            <person name="Catcheside P."/>
            <person name="Chovatia M."/>
            <person name="Cooper J."/>
            <person name="Damon W."/>
            <person name="Desjardin D."/>
            <person name="Finy P."/>
            <person name="Geml J."/>
            <person name="Haridas S."/>
            <person name="Hughes K."/>
            <person name="Justo A."/>
            <person name="Karasinski D."/>
            <person name="Kautmanova I."/>
            <person name="Kiss B."/>
            <person name="Kocsube S."/>
            <person name="Kotiranta H."/>
            <person name="LaButti K.M."/>
            <person name="Lechner B.E."/>
            <person name="Liimatainen K."/>
            <person name="Lipzen A."/>
            <person name="Lukacs Z."/>
            <person name="Mihaltcheva S."/>
            <person name="Morgado L.N."/>
            <person name="Niskanen T."/>
            <person name="Noordeloos M.E."/>
            <person name="Ohm R.A."/>
            <person name="Ortiz-Santana B."/>
            <person name="Ovrebo C."/>
            <person name="Racz N."/>
            <person name="Riley R."/>
            <person name="Savchenko A."/>
            <person name="Shiryaev A."/>
            <person name="Soop K."/>
            <person name="Spirin V."/>
            <person name="Szebenyi C."/>
            <person name="Tomsovsky M."/>
            <person name="Tulloss R.E."/>
            <person name="Uehling J."/>
            <person name="Grigoriev I.V."/>
            <person name="Vagvolgyi C."/>
            <person name="Papp T."/>
            <person name="Martin F.M."/>
            <person name="Miettinen O."/>
            <person name="Hibbett D.S."/>
            <person name="Nagy L.G."/>
        </authorList>
    </citation>
    <scope>NUCLEOTIDE SEQUENCE [LARGE SCALE GENOMIC DNA]</scope>
    <source>
        <strain evidence="1 2">NL-1719</strain>
    </source>
</reference>